<organism evidence="2 3">
    <name type="scientific">Cirrhinus molitorella</name>
    <name type="common">mud carp</name>
    <dbReference type="NCBI Taxonomy" id="172907"/>
    <lineage>
        <taxon>Eukaryota</taxon>
        <taxon>Metazoa</taxon>
        <taxon>Chordata</taxon>
        <taxon>Craniata</taxon>
        <taxon>Vertebrata</taxon>
        <taxon>Euteleostomi</taxon>
        <taxon>Actinopterygii</taxon>
        <taxon>Neopterygii</taxon>
        <taxon>Teleostei</taxon>
        <taxon>Ostariophysi</taxon>
        <taxon>Cypriniformes</taxon>
        <taxon>Cyprinidae</taxon>
        <taxon>Labeoninae</taxon>
        <taxon>Labeonini</taxon>
        <taxon>Cirrhinus</taxon>
    </lineage>
</organism>
<accession>A0ABR3NU36</accession>
<gene>
    <name evidence="2" type="ORF">QQF64_014660</name>
</gene>
<evidence type="ECO:0000256" key="1">
    <source>
        <dbReference type="SAM" id="MobiDB-lite"/>
    </source>
</evidence>
<evidence type="ECO:0000313" key="3">
    <source>
        <dbReference type="Proteomes" id="UP001558613"/>
    </source>
</evidence>
<dbReference type="Proteomes" id="UP001558613">
    <property type="component" value="Unassembled WGS sequence"/>
</dbReference>
<reference evidence="2 3" key="1">
    <citation type="submission" date="2023-09" db="EMBL/GenBank/DDBJ databases">
        <authorList>
            <person name="Wang M."/>
        </authorList>
    </citation>
    <scope>NUCLEOTIDE SEQUENCE [LARGE SCALE GENOMIC DNA]</scope>
    <source>
        <strain evidence="2">GT-2023</strain>
        <tissue evidence="2">Liver</tissue>
    </source>
</reference>
<feature type="compositionally biased region" description="Basic and acidic residues" evidence="1">
    <location>
        <begin position="1"/>
        <end position="25"/>
    </location>
</feature>
<sequence>MSAEKEGEKDRGEAKRKAESMEQPKTKHRQQTYRTEWEKDPSFAGWLRPLSGNDGKAFCRCCNVHMVAEITVLKNHEKSKKHQDKKKNLAPAQRSIAHLLQKPSEKCRDKANRVHGRAQHSITDLRPFDQWLEARLTAAENIFHSLNDESLHLYYYFLEWVLPKFTDLNQYFQSEKVVITSLKNKIDINNGPKLRLNTLYLGVKVMQHVQQANIPVAILTDFHVRCQNFLRVVCGEIRERFDFDDALLTQIALRITFLKEQKVTGPYLEKGNLWTFYMLCSELEDLSWRLRNWL</sequence>
<dbReference type="EMBL" id="JAYMGO010000002">
    <property type="protein sequence ID" value="KAL1280060.1"/>
    <property type="molecule type" value="Genomic_DNA"/>
</dbReference>
<evidence type="ECO:0000313" key="2">
    <source>
        <dbReference type="EMBL" id="KAL1280060.1"/>
    </source>
</evidence>
<keyword evidence="3" id="KW-1185">Reference proteome</keyword>
<feature type="region of interest" description="Disordered" evidence="1">
    <location>
        <begin position="1"/>
        <end position="38"/>
    </location>
</feature>
<name>A0ABR3NU36_9TELE</name>
<protein>
    <submittedName>
        <fullName evidence="2">Uncharacterized protein</fullName>
    </submittedName>
</protein>
<comment type="caution">
    <text evidence="2">The sequence shown here is derived from an EMBL/GenBank/DDBJ whole genome shotgun (WGS) entry which is preliminary data.</text>
</comment>
<proteinExistence type="predicted"/>